<evidence type="ECO:0000313" key="8">
    <source>
        <dbReference type="Proteomes" id="UP000825935"/>
    </source>
</evidence>
<dbReference type="Pfam" id="PF00887">
    <property type="entry name" value="ACBP"/>
    <property type="match status" value="1"/>
</dbReference>
<dbReference type="InterPro" id="IPR015915">
    <property type="entry name" value="Kelch-typ_b-propeller"/>
</dbReference>
<evidence type="ECO:0000313" key="7">
    <source>
        <dbReference type="EMBL" id="KAH7300938.1"/>
    </source>
</evidence>
<accession>A0A8T2RZN0</accession>
<evidence type="ECO:0000256" key="1">
    <source>
        <dbReference type="ARBA" id="ARBA00005567"/>
    </source>
</evidence>
<dbReference type="Proteomes" id="UP000825935">
    <property type="component" value="Chromosome 23"/>
</dbReference>
<evidence type="ECO:0000256" key="4">
    <source>
        <dbReference type="ARBA" id="ARBA00023121"/>
    </source>
</evidence>
<dbReference type="InterPro" id="IPR014352">
    <property type="entry name" value="FERM/acyl-CoA-bd_prot_sf"/>
</dbReference>
<evidence type="ECO:0000256" key="3">
    <source>
        <dbReference type="ARBA" id="ARBA00022737"/>
    </source>
</evidence>
<dbReference type="AlphaFoldDB" id="A0A8T2RZN0"/>
<keyword evidence="8" id="KW-1185">Reference proteome</keyword>
<comment type="similarity">
    <text evidence="1">Belongs to the ACBP family.</text>
</comment>
<dbReference type="InterPro" id="IPR035984">
    <property type="entry name" value="Acyl-CoA-binding_sf"/>
</dbReference>
<dbReference type="Gene3D" id="2.120.10.80">
    <property type="entry name" value="Kelch-type beta propeller"/>
    <property type="match status" value="2"/>
</dbReference>
<dbReference type="PANTHER" id="PTHR46093">
    <property type="entry name" value="ACYL-COA-BINDING DOMAIN-CONTAINING PROTEIN 5"/>
    <property type="match status" value="1"/>
</dbReference>
<dbReference type="InterPro" id="IPR000582">
    <property type="entry name" value="Acyl-CoA-binding_protein"/>
</dbReference>
<protein>
    <recommendedName>
        <fullName evidence="6">ACB domain-containing protein</fullName>
    </recommendedName>
</protein>
<dbReference type="PROSITE" id="PS51228">
    <property type="entry name" value="ACB_2"/>
    <property type="match status" value="1"/>
</dbReference>
<keyword evidence="2" id="KW-0880">Kelch repeat</keyword>
<dbReference type="OMA" id="NQWTAPL"/>
<dbReference type="SUPFAM" id="SSF47027">
    <property type="entry name" value="Acyl-CoA binding protein"/>
    <property type="match status" value="1"/>
</dbReference>
<evidence type="ECO:0000256" key="5">
    <source>
        <dbReference type="SAM" id="Coils"/>
    </source>
</evidence>
<sequence length="679" mass="74376">MARSGPPYPHRFFAAAAYSGFGPQASSPSLRPRLSDEIIPFLYALYQQATIGPCKAPKPQSRSQLEKKGWESWMELKNMASVEAMRLFVKILEEEDPAWLSKVHGLEIDTKLVQDDQKSTVSDAAQKLREAPLSTSQEDQLLEPVNSVESDILADTEDKDVLIELAIKPDQDKWVSPHVSGYKPTPRYQHAAEVIGNKMYVIGGNHNGRYLNDVQVLDLTNFTWSKVDLKSGATSPISSKEPRVATMFPPCAGHSLVQWKEKLLAVAGHSKDPSDTVIVRAFDVKTNSWSVLQSFGKVPFARGGQTVTLVGSNLIMFGGENSKRCFLNDLNILDLETMTWDAIEAVGTPPSPRSDHTATVQAGRYLLIFGGGSHSTCFNDLHILDLDSMEWSQPQPRGITPSPRAGHADIKVGDSWYIVGGGDNKSGLSETMVLNLSTLVWSVGASLEGSEGLSVTCAAYNGEEVLIAFGGYNGRYSNEVHIMKTNRKAKLPPKFLESPAAAAAAAAVKAAYTSQVPSANGFYTADSLQENRFEENMMDMPDPKNRKFITEEIRDQLSLALKHSADLEVVVSSLQAENARLKHDIAVTQTSNAELSKELHSIRGQLDNEQSRCFRLEVNVAELRKKLQLMEQMQNELELLHRQVAAADQEAAAAMQQQSSGGVWGWLAGSPPNGKVPTA</sequence>
<dbReference type="GO" id="GO:0000062">
    <property type="term" value="F:fatty-acyl-CoA binding"/>
    <property type="evidence" value="ECO:0007669"/>
    <property type="project" value="InterPro"/>
</dbReference>
<comment type="caution">
    <text evidence="7">The sequence shown here is derived from an EMBL/GenBank/DDBJ whole genome shotgun (WGS) entry which is preliminary data.</text>
</comment>
<dbReference type="InterPro" id="IPR056819">
    <property type="entry name" value="ACBP4-6_C"/>
</dbReference>
<feature type="domain" description="ACB" evidence="6">
    <location>
        <begin position="1"/>
        <end position="101"/>
    </location>
</feature>
<dbReference type="Pfam" id="PF24681">
    <property type="entry name" value="Kelch_KLHDC2_KLHL20_DRC7"/>
    <property type="match status" value="2"/>
</dbReference>
<dbReference type="SUPFAM" id="SSF50965">
    <property type="entry name" value="Galactose oxidase, central domain"/>
    <property type="match status" value="1"/>
</dbReference>
<dbReference type="InterPro" id="IPR011043">
    <property type="entry name" value="Gal_Oxase/kelch_b-propeller"/>
</dbReference>
<dbReference type="EMBL" id="CM035428">
    <property type="protein sequence ID" value="KAH7300938.1"/>
    <property type="molecule type" value="Genomic_DNA"/>
</dbReference>
<feature type="coiled-coil region" evidence="5">
    <location>
        <begin position="592"/>
        <end position="657"/>
    </location>
</feature>
<keyword evidence="3" id="KW-0677">Repeat</keyword>
<evidence type="ECO:0000256" key="2">
    <source>
        <dbReference type="ARBA" id="ARBA00022441"/>
    </source>
</evidence>
<evidence type="ECO:0000259" key="6">
    <source>
        <dbReference type="PROSITE" id="PS51228"/>
    </source>
</evidence>
<proteinExistence type="inferred from homology"/>
<gene>
    <name evidence="7" type="ORF">KP509_23G004500</name>
</gene>
<keyword evidence="5" id="KW-0175">Coiled coil</keyword>
<dbReference type="OrthoDB" id="10251809at2759"/>
<keyword evidence="4" id="KW-0446">Lipid-binding</keyword>
<dbReference type="Pfam" id="PF24922">
    <property type="entry name" value="ACBP4_C"/>
    <property type="match status" value="1"/>
</dbReference>
<organism evidence="7 8">
    <name type="scientific">Ceratopteris richardii</name>
    <name type="common">Triangle waterfern</name>
    <dbReference type="NCBI Taxonomy" id="49495"/>
    <lineage>
        <taxon>Eukaryota</taxon>
        <taxon>Viridiplantae</taxon>
        <taxon>Streptophyta</taxon>
        <taxon>Embryophyta</taxon>
        <taxon>Tracheophyta</taxon>
        <taxon>Polypodiopsida</taxon>
        <taxon>Polypodiidae</taxon>
        <taxon>Polypodiales</taxon>
        <taxon>Pteridineae</taxon>
        <taxon>Pteridaceae</taxon>
        <taxon>Parkerioideae</taxon>
        <taxon>Ceratopteris</taxon>
    </lineage>
</organism>
<dbReference type="Gene3D" id="1.20.80.10">
    <property type="match status" value="1"/>
</dbReference>
<name>A0A8T2RZN0_CERRI</name>
<dbReference type="PANTHER" id="PTHR46093:SF5">
    <property type="entry name" value="OS02G0822800 PROTEIN"/>
    <property type="match status" value="1"/>
</dbReference>
<reference evidence="7 8" key="1">
    <citation type="submission" date="2021-08" db="EMBL/GenBank/DDBJ databases">
        <title>WGS assembly of Ceratopteris richardii.</title>
        <authorList>
            <person name="Marchant D.B."/>
            <person name="Chen G."/>
            <person name="Jenkins J."/>
            <person name="Shu S."/>
            <person name="Leebens-Mack J."/>
            <person name="Grimwood J."/>
            <person name="Schmutz J."/>
            <person name="Soltis P."/>
            <person name="Soltis D."/>
            <person name="Chen Z.-H."/>
        </authorList>
    </citation>
    <scope>NUCLEOTIDE SEQUENCE [LARGE SCALE GENOMIC DNA]</scope>
    <source>
        <strain evidence="7">Whitten #5841</strain>
        <tissue evidence="7">Leaf</tissue>
    </source>
</reference>